<dbReference type="AlphaFoldDB" id="A0A225AFY5"/>
<gene>
    <name evidence="1" type="ORF">UA08_08942</name>
</gene>
<name>A0A225AFY5_TALAT</name>
<dbReference type="Proteomes" id="UP000214365">
    <property type="component" value="Unassembled WGS sequence"/>
</dbReference>
<reference evidence="1 2" key="1">
    <citation type="submission" date="2015-06" db="EMBL/GenBank/DDBJ databases">
        <title>Talaromyces atroroseus IBT 11181 draft genome.</title>
        <authorList>
            <person name="Rasmussen K.B."/>
            <person name="Rasmussen S."/>
            <person name="Petersen B."/>
            <person name="Sicheritz-Ponten T."/>
            <person name="Mortensen U.H."/>
            <person name="Thrane U."/>
        </authorList>
    </citation>
    <scope>NUCLEOTIDE SEQUENCE [LARGE SCALE GENOMIC DNA]</scope>
    <source>
        <strain evidence="1 2">IBT 11181</strain>
    </source>
</reference>
<evidence type="ECO:0000313" key="2">
    <source>
        <dbReference type="Proteomes" id="UP000214365"/>
    </source>
</evidence>
<evidence type="ECO:0000313" key="1">
    <source>
        <dbReference type="EMBL" id="OKL55888.1"/>
    </source>
</evidence>
<dbReference type="GeneID" id="31008698"/>
<protein>
    <recommendedName>
        <fullName evidence="3">F-box domain-containing protein</fullName>
    </recommendedName>
</protein>
<dbReference type="EMBL" id="LFMY01000017">
    <property type="protein sequence ID" value="OKL55888.1"/>
    <property type="molecule type" value="Genomic_DNA"/>
</dbReference>
<keyword evidence="2" id="KW-1185">Reference proteome</keyword>
<organism evidence="1 2">
    <name type="scientific">Talaromyces atroroseus</name>
    <dbReference type="NCBI Taxonomy" id="1441469"/>
    <lineage>
        <taxon>Eukaryota</taxon>
        <taxon>Fungi</taxon>
        <taxon>Dikarya</taxon>
        <taxon>Ascomycota</taxon>
        <taxon>Pezizomycotina</taxon>
        <taxon>Eurotiomycetes</taxon>
        <taxon>Eurotiomycetidae</taxon>
        <taxon>Eurotiales</taxon>
        <taxon>Trichocomaceae</taxon>
        <taxon>Talaromyces</taxon>
        <taxon>Talaromyces sect. Trachyspermi</taxon>
    </lineage>
</organism>
<accession>A0A225AFY5</accession>
<dbReference type="STRING" id="1441469.A0A225AFY5"/>
<sequence length="294" mass="33017">MDEPLVLVLALFRHITLLCRDSQNIQTDLTKLEEFSKGRYTTAVFQVDLYMAWSRLLLDLDKGISPILAEFANLKAFQAHIGHSSSQVNDLASMALSIMCRLPLKRLTELYIGFGFNFTHDGDPPASTKASSVQIDPKLGLENLKHLGLRGSVRIEQDGAAELYPLLRTAVNLDSLQLEDCDVAKSLDINSITRLQYLSLRLLDIAHDDLLCMLKKCKASLISIHFGAVSIKSGSMLPVLFQISRDLDLLEFEFTDRRGYQGRPIINAHLKSRYVQDEAVLCYYAYGSLIYSVE</sequence>
<proteinExistence type="predicted"/>
<dbReference type="RefSeq" id="XP_020116009.1">
    <property type="nucleotide sequence ID" value="XM_020263838.1"/>
</dbReference>
<dbReference type="SUPFAM" id="SSF52047">
    <property type="entry name" value="RNI-like"/>
    <property type="match status" value="1"/>
</dbReference>
<comment type="caution">
    <text evidence="1">The sequence shown here is derived from an EMBL/GenBank/DDBJ whole genome shotgun (WGS) entry which is preliminary data.</text>
</comment>
<evidence type="ECO:0008006" key="3">
    <source>
        <dbReference type="Google" id="ProtNLM"/>
    </source>
</evidence>